<comment type="subcellular location">
    <subcellularLocation>
        <location evidence="1">Mitochondrion</location>
    </subcellularLocation>
</comment>
<evidence type="ECO:0000256" key="9">
    <source>
        <dbReference type="SAM" id="MobiDB-lite"/>
    </source>
</evidence>
<dbReference type="InterPro" id="IPR009000">
    <property type="entry name" value="Transl_B-barrel_sf"/>
</dbReference>
<evidence type="ECO:0000256" key="5">
    <source>
        <dbReference type="ARBA" id="ARBA00023128"/>
    </source>
</evidence>
<dbReference type="EMBL" id="RSCD01000004">
    <property type="protein sequence ID" value="RSH93387.1"/>
    <property type="molecule type" value="Genomic_DNA"/>
</dbReference>
<dbReference type="GO" id="GO:0006412">
    <property type="term" value="P:translation"/>
    <property type="evidence" value="ECO:0007669"/>
    <property type="project" value="InterPro"/>
</dbReference>
<dbReference type="Gene3D" id="2.40.30.10">
    <property type="entry name" value="Translation factors"/>
    <property type="match status" value="2"/>
</dbReference>
<keyword evidence="11" id="KW-1185">Reference proteome</keyword>
<evidence type="ECO:0000313" key="10">
    <source>
        <dbReference type="EMBL" id="RSH93387.1"/>
    </source>
</evidence>
<dbReference type="Pfam" id="PF00297">
    <property type="entry name" value="Ribosomal_L3"/>
    <property type="match status" value="1"/>
</dbReference>
<name>A0A427YQP2_9TREE</name>
<evidence type="ECO:0000256" key="7">
    <source>
        <dbReference type="ARBA" id="ARBA00035209"/>
    </source>
</evidence>
<feature type="compositionally biased region" description="Low complexity" evidence="9">
    <location>
        <begin position="32"/>
        <end position="59"/>
    </location>
</feature>
<dbReference type="HAMAP" id="MF_01325_B">
    <property type="entry name" value="Ribosomal_uL3_B"/>
    <property type="match status" value="1"/>
</dbReference>
<dbReference type="NCBIfam" id="TIGR03625">
    <property type="entry name" value="L3_bact"/>
    <property type="match status" value="1"/>
</dbReference>
<comment type="similarity">
    <text evidence="2 8">Belongs to the universal ribosomal protein uL3 family.</text>
</comment>
<dbReference type="InterPro" id="IPR019926">
    <property type="entry name" value="Ribosomal_uL3_CS"/>
</dbReference>
<evidence type="ECO:0000256" key="8">
    <source>
        <dbReference type="RuleBase" id="RU003905"/>
    </source>
</evidence>
<protein>
    <recommendedName>
        <fullName evidence="7">Large ribosomal subunit protein uL3m</fullName>
    </recommendedName>
</protein>
<evidence type="ECO:0000256" key="3">
    <source>
        <dbReference type="ARBA" id="ARBA00022946"/>
    </source>
</evidence>
<evidence type="ECO:0000256" key="6">
    <source>
        <dbReference type="ARBA" id="ARBA00023274"/>
    </source>
</evidence>
<dbReference type="OrthoDB" id="274683at2759"/>
<keyword evidence="3" id="KW-0809">Transit peptide</keyword>
<proteinExistence type="inferred from homology"/>
<comment type="caution">
    <text evidence="10">The sequence shown here is derived from an EMBL/GenBank/DDBJ whole genome shotgun (WGS) entry which is preliminary data.</text>
</comment>
<evidence type="ECO:0000256" key="4">
    <source>
        <dbReference type="ARBA" id="ARBA00022980"/>
    </source>
</evidence>
<evidence type="ECO:0000256" key="2">
    <source>
        <dbReference type="ARBA" id="ARBA00006540"/>
    </source>
</evidence>
<reference evidence="10 11" key="1">
    <citation type="submission" date="2018-11" db="EMBL/GenBank/DDBJ databases">
        <title>Genome sequence of Saitozyma podzolica DSM 27192.</title>
        <authorList>
            <person name="Aliyu H."/>
            <person name="Gorte O."/>
            <person name="Ochsenreither K."/>
        </authorList>
    </citation>
    <scope>NUCLEOTIDE SEQUENCE [LARGE SCALE GENOMIC DNA]</scope>
    <source>
        <strain evidence="10 11">DSM 27192</strain>
    </source>
</reference>
<dbReference type="SUPFAM" id="SSF50447">
    <property type="entry name" value="Translation proteins"/>
    <property type="match status" value="1"/>
</dbReference>
<dbReference type="FunFam" id="2.40.30.10:FF:000004">
    <property type="entry name" value="50S ribosomal protein L3"/>
    <property type="match status" value="1"/>
</dbReference>
<dbReference type="PROSITE" id="PS00474">
    <property type="entry name" value="RIBOSOMAL_L3"/>
    <property type="match status" value="1"/>
</dbReference>
<dbReference type="PANTHER" id="PTHR11229">
    <property type="entry name" value="50S RIBOSOMAL PROTEIN L3"/>
    <property type="match status" value="1"/>
</dbReference>
<dbReference type="AlphaFoldDB" id="A0A427YQP2"/>
<dbReference type="Proteomes" id="UP000279259">
    <property type="component" value="Unassembled WGS sequence"/>
</dbReference>
<dbReference type="InterPro" id="IPR019927">
    <property type="entry name" value="Ribosomal_uL3_bac/org-type"/>
</dbReference>
<evidence type="ECO:0000256" key="1">
    <source>
        <dbReference type="ARBA" id="ARBA00004173"/>
    </source>
</evidence>
<dbReference type="GO" id="GO:0005762">
    <property type="term" value="C:mitochondrial large ribosomal subunit"/>
    <property type="evidence" value="ECO:0007669"/>
    <property type="project" value="TreeGrafter"/>
</dbReference>
<feature type="region of interest" description="Disordered" evidence="9">
    <location>
        <begin position="32"/>
        <end position="68"/>
    </location>
</feature>
<dbReference type="InterPro" id="IPR000597">
    <property type="entry name" value="Ribosomal_uL3"/>
</dbReference>
<feature type="region of interest" description="Disordered" evidence="9">
    <location>
        <begin position="305"/>
        <end position="336"/>
    </location>
</feature>
<dbReference type="PANTHER" id="PTHR11229:SF8">
    <property type="entry name" value="LARGE RIBOSOMAL SUBUNIT PROTEIN UL3M"/>
    <property type="match status" value="1"/>
</dbReference>
<keyword evidence="4 8" id="KW-0689">Ribosomal protein</keyword>
<keyword evidence="5" id="KW-0496">Mitochondrion</keyword>
<accession>A0A427YQP2</accession>
<dbReference type="GO" id="GO:0003735">
    <property type="term" value="F:structural constituent of ribosome"/>
    <property type="evidence" value="ECO:0007669"/>
    <property type="project" value="InterPro"/>
</dbReference>
<sequence>MRSLLQTLRSTRRQFPLSTPVPSIRALATASDSLPPADAASPTASSSTSSTSDASTSAAEVQMPRGKWTPYTQRTGVIARKRGMTALWDQEGRRWPVTVLQLDSCQVVRHTPPIPTSTSPLHSLQLGCTNRPERTTSRPLLGHFRKAGVPPKRKLQEFRVTSDAVLPVGTELGAGHFVPGQYVDVTATSIGKGFQGVMKRHGFRGLKATHGVSLTHRSGGSTGQHQDPGRVLPGKKMAGHMGVVTRTVQNLLIHRIDSSLNCLFVRGSVPGSDDAFVSVKDSKKLVGYRAQSSFRKGVPEGEWLSRGVRELPTPAGTRDRADKEGWPQVVEWSGKQ</sequence>
<organism evidence="10 11">
    <name type="scientific">Saitozyma podzolica</name>
    <dbReference type="NCBI Taxonomy" id="1890683"/>
    <lineage>
        <taxon>Eukaryota</taxon>
        <taxon>Fungi</taxon>
        <taxon>Dikarya</taxon>
        <taxon>Basidiomycota</taxon>
        <taxon>Agaricomycotina</taxon>
        <taxon>Tremellomycetes</taxon>
        <taxon>Tremellales</taxon>
        <taxon>Trimorphomycetaceae</taxon>
        <taxon>Saitozyma</taxon>
    </lineage>
</organism>
<dbReference type="STRING" id="1890683.A0A427YQP2"/>
<keyword evidence="6 8" id="KW-0687">Ribonucleoprotein</keyword>
<evidence type="ECO:0000313" key="11">
    <source>
        <dbReference type="Proteomes" id="UP000279259"/>
    </source>
</evidence>
<gene>
    <name evidence="10" type="primary">MRPL9</name>
    <name evidence="10" type="ORF">EHS25_007743</name>
</gene>